<protein>
    <submittedName>
        <fullName evidence="1">Uncharacterized protein</fullName>
    </submittedName>
</protein>
<proteinExistence type="predicted"/>
<reference evidence="1" key="1">
    <citation type="submission" date="2018-08" db="EMBL/GenBank/DDBJ databases">
        <authorList>
            <consortium name="PulseNet: The National Subtyping Network for Foodborne Disease Surveillance"/>
            <person name="Tarr C.L."/>
            <person name="Trees E."/>
            <person name="Katz L.S."/>
            <person name="Carleton-Romer H.A."/>
            <person name="Stroika S."/>
            <person name="Kucerova Z."/>
            <person name="Roache K.F."/>
            <person name="Sabol A.L."/>
            <person name="Besser J."/>
            <person name="Gerner-Smidt P."/>
        </authorList>
    </citation>
    <scope>NUCLEOTIDE SEQUENCE</scope>
    <source>
        <strain evidence="1">PNUSAS051244</strain>
    </source>
</reference>
<comment type="caution">
    <text evidence="1">The sequence shown here is derived from an EMBL/GenBank/DDBJ whole genome shotgun (WGS) entry which is preliminary data.</text>
</comment>
<name>A0A5T6J8A9_SALER</name>
<evidence type="ECO:0000313" key="1">
    <source>
        <dbReference type="EMBL" id="EBM5456597.1"/>
    </source>
</evidence>
<dbReference type="EMBL" id="AAGCYI010000059">
    <property type="protein sequence ID" value="EBM5456597.1"/>
    <property type="molecule type" value="Genomic_DNA"/>
</dbReference>
<sequence length="72" mass="7845">MIFKPRRVSSPLADSWLSLTAPTDAQKKRLLCELRQGGGAYGKSAFGAAFSSFLFFAHMFCDALSPDSVDKV</sequence>
<organism evidence="1">
    <name type="scientific">Salmonella enterica</name>
    <name type="common">Salmonella choleraesuis</name>
    <dbReference type="NCBI Taxonomy" id="28901"/>
    <lineage>
        <taxon>Bacteria</taxon>
        <taxon>Pseudomonadati</taxon>
        <taxon>Pseudomonadota</taxon>
        <taxon>Gammaproteobacteria</taxon>
        <taxon>Enterobacterales</taxon>
        <taxon>Enterobacteriaceae</taxon>
        <taxon>Salmonella</taxon>
    </lineage>
</organism>
<gene>
    <name evidence="1" type="ORF">D1D85_23770</name>
</gene>
<accession>A0A5T6J8A9</accession>
<dbReference type="AlphaFoldDB" id="A0A5T6J8A9"/>